<sequence>MPEAIIIDATYSTNVHKLAFVDIVGTSNITSTYSPDDLQTFAIAGHFRSLFLGGSKAAIDLLLAETNRLFQNIVQTRTEEQMNRAFAEFEAYVLDIKNFESIKDLEKAKKNIFSNMKKEHWVGYYANKLRHFGNRTSNRAEDAHSEIKTALGKISTGKISSVTDNLDAWYRKKIDERSARTEIEILGMSASLYDKALEYKFVELRNKVVRFAMDRISRNKSTKKNTKKKLVIMKVK</sequence>
<organism evidence="1 2">
    <name type="scientific">Mucor flavus</name>
    <dbReference type="NCBI Taxonomy" id="439312"/>
    <lineage>
        <taxon>Eukaryota</taxon>
        <taxon>Fungi</taxon>
        <taxon>Fungi incertae sedis</taxon>
        <taxon>Mucoromycota</taxon>
        <taxon>Mucoromycotina</taxon>
        <taxon>Mucoromycetes</taxon>
        <taxon>Mucorales</taxon>
        <taxon>Mucorineae</taxon>
        <taxon>Mucoraceae</taxon>
        <taxon>Mucor</taxon>
    </lineage>
</organism>
<evidence type="ECO:0000313" key="1">
    <source>
        <dbReference type="EMBL" id="GAA5817719.1"/>
    </source>
</evidence>
<keyword evidence="2" id="KW-1185">Reference proteome</keyword>
<dbReference type="EMBL" id="BAABUK010000048">
    <property type="protein sequence ID" value="GAA5817719.1"/>
    <property type="molecule type" value="Genomic_DNA"/>
</dbReference>
<gene>
    <name evidence="1" type="ORF">MFLAVUS_011270</name>
</gene>
<reference evidence="1 2" key="1">
    <citation type="submission" date="2024-04" db="EMBL/GenBank/DDBJ databases">
        <title>genome sequences of Mucor flavus KT1a and Helicostylum pulchrum KT1b strains isolated from the surface of a dry-aged beef.</title>
        <authorList>
            <person name="Toyotome T."/>
            <person name="Hosono M."/>
            <person name="Torimaru M."/>
            <person name="Fukuda K."/>
            <person name="Mikami N."/>
        </authorList>
    </citation>
    <scope>NUCLEOTIDE SEQUENCE [LARGE SCALE GENOMIC DNA]</scope>
    <source>
        <strain evidence="1 2">KT1a</strain>
    </source>
</reference>
<evidence type="ECO:0000313" key="2">
    <source>
        <dbReference type="Proteomes" id="UP001473302"/>
    </source>
</evidence>
<accession>A0ABP9ZF93</accession>
<comment type="caution">
    <text evidence="1">The sequence shown here is derived from an EMBL/GenBank/DDBJ whole genome shotgun (WGS) entry which is preliminary data.</text>
</comment>
<dbReference type="Proteomes" id="UP001473302">
    <property type="component" value="Unassembled WGS sequence"/>
</dbReference>
<name>A0ABP9ZF93_9FUNG</name>
<protein>
    <recommendedName>
        <fullName evidence="3">Transposase IS204/IS1001/IS1096/IS1165 DDE domain-containing protein</fullName>
    </recommendedName>
</protein>
<proteinExistence type="predicted"/>
<evidence type="ECO:0008006" key="3">
    <source>
        <dbReference type="Google" id="ProtNLM"/>
    </source>
</evidence>